<comment type="caution">
    <text evidence="1">The sequence shown here is derived from an EMBL/GenBank/DDBJ whole genome shotgun (WGS) entry which is preliminary data.</text>
</comment>
<evidence type="ECO:0000313" key="2">
    <source>
        <dbReference type="Proteomes" id="UP000050668"/>
    </source>
</evidence>
<reference evidence="2" key="1">
    <citation type="submission" date="2015-07" db="EMBL/GenBank/DDBJ databases">
        <title>Fjat-14205 dsm 2895.</title>
        <authorList>
            <person name="Liu B."/>
            <person name="Wang J."/>
            <person name="Zhu Y."/>
            <person name="Liu G."/>
            <person name="Chen Q."/>
            <person name="Chen Z."/>
            <person name="Lan J."/>
            <person name="Che J."/>
            <person name="Ge C."/>
            <person name="Shi H."/>
            <person name="Pan Z."/>
            <person name="Liu X."/>
        </authorList>
    </citation>
    <scope>NUCLEOTIDE SEQUENCE [LARGE SCALE GENOMIC DNA]</scope>
    <source>
        <strain evidence="2">DSM 25560</strain>
    </source>
</reference>
<evidence type="ECO:0000313" key="1">
    <source>
        <dbReference type="EMBL" id="KOS66219.1"/>
    </source>
</evidence>
<accession>A0ABR5JW54</accession>
<dbReference type="EMBL" id="LGRV01000009">
    <property type="protein sequence ID" value="KOS66219.1"/>
    <property type="molecule type" value="Genomic_DNA"/>
</dbReference>
<proteinExistence type="predicted"/>
<dbReference type="Proteomes" id="UP000050668">
    <property type="component" value="Unassembled WGS sequence"/>
</dbReference>
<keyword evidence="2" id="KW-1185">Reference proteome</keyword>
<organism evidence="1 2">
    <name type="scientific">Lysinibacillus contaminans</name>
    <dbReference type="NCBI Taxonomy" id="1293441"/>
    <lineage>
        <taxon>Bacteria</taxon>
        <taxon>Bacillati</taxon>
        <taxon>Bacillota</taxon>
        <taxon>Bacilli</taxon>
        <taxon>Bacillales</taxon>
        <taxon>Bacillaceae</taxon>
        <taxon>Lysinibacillus</taxon>
    </lineage>
</organism>
<protein>
    <submittedName>
        <fullName evidence="1">Uncharacterized protein</fullName>
    </submittedName>
</protein>
<gene>
    <name evidence="1" type="ORF">AEA09_19300</name>
</gene>
<dbReference type="RefSeq" id="WP_053585588.1">
    <property type="nucleotide sequence ID" value="NZ_LGRV01000009.1"/>
</dbReference>
<name>A0ABR5JW54_9BACI</name>
<sequence>MLLHCDEQLLTAYRHNGEKGAEALLSKWAEYSANPQNNPQFFGQTLSPDLFLVSEEVAMNVAFSTARKYWGRVPMEAQALFKRQGLDSTFMNERLNSFFYSQKGKETFFEQLYAQHTMNVEQLIWIVFGKRRDVHIQTTELQTIFLYKIENEYIVHMIYEEDAQFWHWLFMKKVYSLLIHKPLEQLTFIHEMMRHFEYSAQKSYTHVHNFSYNYKKNLDKCITHVDNQNPSCLAKKQLQLYQIVAHYMWTENDFRKVRELIASFEIEWRYSMYALTEKEKVLIAYILLNVAHQEQHEEDVIRYGEYLLDDERLNNYAIEIMLEYEELLPNIKPTPQAIVKNYANNYLENLYAILLQNYVQTGSYVKGLRFIKEHALVSSKKIHEALVHKKYNQEQFIAIESAIQKDIALQVNNSLQQIGASLEEWRRNYRDPEAPYYFTAQSSSLNMMNIMKVLFVTEQYELFEKLMEMYKKYLLVDEHFEEMRLFISAYV</sequence>